<evidence type="ECO:0000313" key="2">
    <source>
        <dbReference type="Proteomes" id="UP001597474"/>
    </source>
</evidence>
<sequence length="110" mass="12473">MFLFNEFVIPSLSLQQNLIKALRSRNPDRAADITENTPLHLACQMSNTSSEGLLQIIRRLCDLHTLDEAVLLPESTIGDACAELDRAFLDRKFPTDHMFFCRAAPERRVA</sequence>
<reference evidence="2" key="1">
    <citation type="journal article" date="2019" name="Int. J. Syst. Evol. Microbiol.">
        <title>The Global Catalogue of Microorganisms (GCM) 10K type strain sequencing project: providing services to taxonomists for standard genome sequencing and annotation.</title>
        <authorList>
            <consortium name="The Broad Institute Genomics Platform"/>
            <consortium name="The Broad Institute Genome Sequencing Center for Infectious Disease"/>
            <person name="Wu L."/>
            <person name="Ma J."/>
        </authorList>
    </citation>
    <scope>NUCLEOTIDE SEQUENCE [LARGE SCALE GENOMIC DNA]</scope>
    <source>
        <strain evidence="2">TISTR 2562</strain>
    </source>
</reference>
<organism evidence="1 2">
    <name type="scientific">Sulfitobacter aestuarii</name>
    <dbReference type="NCBI Taxonomy" id="2161676"/>
    <lineage>
        <taxon>Bacteria</taxon>
        <taxon>Pseudomonadati</taxon>
        <taxon>Pseudomonadota</taxon>
        <taxon>Alphaproteobacteria</taxon>
        <taxon>Rhodobacterales</taxon>
        <taxon>Roseobacteraceae</taxon>
        <taxon>Sulfitobacter</taxon>
    </lineage>
</organism>
<proteinExistence type="predicted"/>
<dbReference type="EMBL" id="JBHUMP010000012">
    <property type="protein sequence ID" value="MFD2740587.1"/>
    <property type="molecule type" value="Genomic_DNA"/>
</dbReference>
<name>A0ABW5U591_9RHOB</name>
<dbReference type="RefSeq" id="WP_386375127.1">
    <property type="nucleotide sequence ID" value="NZ_JBHUMP010000012.1"/>
</dbReference>
<accession>A0ABW5U591</accession>
<dbReference type="Proteomes" id="UP001597474">
    <property type="component" value="Unassembled WGS sequence"/>
</dbReference>
<evidence type="ECO:0000313" key="1">
    <source>
        <dbReference type="EMBL" id="MFD2740587.1"/>
    </source>
</evidence>
<evidence type="ECO:0008006" key="3">
    <source>
        <dbReference type="Google" id="ProtNLM"/>
    </source>
</evidence>
<gene>
    <name evidence="1" type="ORF">ACFSUD_13450</name>
</gene>
<keyword evidence="2" id="KW-1185">Reference proteome</keyword>
<comment type="caution">
    <text evidence="1">The sequence shown here is derived from an EMBL/GenBank/DDBJ whole genome shotgun (WGS) entry which is preliminary data.</text>
</comment>
<protein>
    <recommendedName>
        <fullName evidence="3">Ankyrin repeat domain-containing protein</fullName>
    </recommendedName>
</protein>